<feature type="transmembrane region" description="Helical" evidence="11">
    <location>
        <begin position="1295"/>
        <end position="1317"/>
    </location>
</feature>
<sequence>MSKIHDASDGSTFSKSSWRQFCVLLRKNFLVTRRTPFSLLIELAVPALFLYLMGLIKGDSKPTRYEGDIPFADTPVPTFEDLQTFASHPNVLCYDNNIFFRCNCDNYGVGFPSDYISGLPVTNTSLAMWGSGHALSTLAYVCSGLASLGGNFSSLSATDQCTAAQFYDSMCIDPSTGYTYAGYYYGTDSSAGDSIATVEDACGAPGGELNSSEYLTLFSDTIAVLVNDETEPFEATIPEEDIETECQALGLAVMPKDSTNGVDEANDFLAYVQAAYPESADHWRALESEAEFTEIVTDEGYTSAGADPGLSFGVVFYSGGPDWEYKIRTNFTKEFDDWGYYYNNVPSTFSNTDTSCKEPGDCFWTSRYHSSSVLAVQQLVDNWIISQSVPEGSSTEFSPPQVRVAEFPHSAYAQNGFWDTAGFTFAILVVISVMFPVANTLSHLVKEKELRIKEGLKMMGLTGLAHTASWVFHFVCLFFCVALLMVIASGTLFENSDKVLMFLYLFAFFMATTSFCFFIAAFFSRARTAATIGTLLFFVALFPYFAVSDKEGITANQRRAACLLPSTCLALGTVPLVEFEDAGVGVTSETAGSSESGFTFNDVITMLIIDVFVYAVLAWYATNVLPSEWGTSQKPWFIFTKAYWLSGMTSREAMAKNSELLGHDESEGRPSVEPASEELRAQVPAGQCVAIRGLTKVYRSSVGGSKTAVDKLDLTMYAGQITALLGHNGAGKTTLLAMLTGMIPATEGSAFIAGRDANEDMSNIRKSLGVCPQHDILYPTLTVKEHLRLYAVLKGVPHADLGEAIKKTLLDVGLTEKENEKTKTLSGGQKRKLSVGIALIGGSKVVFLDEPTSGMDPHSRRFTWDLIRKNREGRVVVLTTHFMDEADLLGDRVAIMADGMLKCCGSSLFLKKHYGVGYNLTVVRGIEGDSPSSPNGQEGGNAVSESKLEEGTPRHENDKSHLQVGPIKALVRSHVKASVLLSDVGAELSFQLPSEASSSFKGMLLEMDDRKEELGINSYGMSVTTLEEVFLRVASEATDHKNLGHLGRLRRESSHASDMEKVATPNESVQRGVTEDRSSDRSWTSAFLYQTLALLKKRLLTFRRDKKMWAFVVLMPVVFIGTGALLILDFDIKDQPALALSPQVYNNGGGAPFPFATECSDTIATDGVCDPGVLMESLDNPDSAQEVDLELSPDAESGEAVGELNTALSVFPNSYDNRVFGALSFREADTAAATFDYTIHSNYSALHSAPVYLNQMNSAILRLLSGDPEQSIKTVMHPMPETADVEEILDFVQTFFIIIFTIMAFSFVPAGWIMFIVREKDTKCKHQQIVSGVGLEAYWFSSFLWDFGSFLVPMTFAIVLFKGLGVDSLFENGADAAFVLLFILFGLSMVPYTYLGSFMFSSHSKAQNLWLFHNFVLGILGPVALFSIPNEKWYQDALLFVLNLFPQVCFSFALLVLGFTNVVGGDEEGEGEDDFEDDFDPFDKFVRRSLTYMACEVVVYTIFLLLIERYSAGGSCLSSLCGKAAVGASTLLSSVSPQQLGEGDVLDEDVARETERVRQGGGDGDAVKIEGVTKVYPTHAGAKVAVKSTSLGIPKGQCFGLLGINGAGKSSLLSILSGGIPATAGAASLGGHDVGKEPEAIHRLMGYCPQFDALFETLTGREHLRLYAAIKGIPAAEVEEAASTMITDLGLGQYADKLAGSYSGGNKRKLSVAVAMIGDPQIVFLDEPSTGMDPMARRMMWNYIMRIVTQNRSCAMILTTHSMEECEALCQRIGIMVGGRMRCLGSSQHLKTRFGKGFQLEARVGAVSPTDIDAMLATIAPATGGQASLPSELCGPALDAAQCPEFAPEITAEGRGAMVYHALANERTVLARDFAAWLCLEQSCSRVIAFVESSFKGARLREKQNAKMRFEIPQQEDKTLGAMFGFIEDSAAELGVGEYSLSQISLEQIFNGFASQQQEEQGRAAGIV</sequence>
<dbReference type="InterPro" id="IPR027417">
    <property type="entry name" value="P-loop_NTPase"/>
</dbReference>
<evidence type="ECO:0000256" key="11">
    <source>
        <dbReference type="SAM" id="Phobius"/>
    </source>
</evidence>
<proteinExistence type="inferred from homology"/>
<evidence type="ECO:0000256" key="3">
    <source>
        <dbReference type="ARBA" id="ARBA00022448"/>
    </source>
</evidence>
<protein>
    <submittedName>
        <fullName evidence="13">ATP-binding Cassette (ABC) Superfamily</fullName>
    </submittedName>
</protein>
<dbReference type="InterPro" id="IPR003593">
    <property type="entry name" value="AAA+_ATPase"/>
</dbReference>
<keyword evidence="14" id="KW-1185">Reference proteome</keyword>
<feature type="compositionally biased region" description="Basic and acidic residues" evidence="10">
    <location>
        <begin position="946"/>
        <end position="961"/>
    </location>
</feature>
<dbReference type="GO" id="GO:0016020">
    <property type="term" value="C:membrane"/>
    <property type="evidence" value="ECO:0007669"/>
    <property type="project" value="UniProtKB-SubCell"/>
</dbReference>
<evidence type="ECO:0000256" key="2">
    <source>
        <dbReference type="ARBA" id="ARBA00008869"/>
    </source>
</evidence>
<evidence type="ECO:0000313" key="14">
    <source>
        <dbReference type="Proteomes" id="UP000002630"/>
    </source>
</evidence>
<feature type="transmembrane region" description="Helical" evidence="11">
    <location>
        <begin position="529"/>
        <end position="547"/>
    </location>
</feature>
<dbReference type="PROSITE" id="PS00211">
    <property type="entry name" value="ABC_TRANSPORTER_1"/>
    <property type="match status" value="2"/>
</dbReference>
<name>D7FZA6_ECTSI</name>
<evidence type="ECO:0000256" key="5">
    <source>
        <dbReference type="ARBA" id="ARBA00022737"/>
    </source>
</evidence>
<organism evidence="13 14">
    <name type="scientific">Ectocarpus siliculosus</name>
    <name type="common">Brown alga</name>
    <name type="synonym">Conferva siliculosa</name>
    <dbReference type="NCBI Taxonomy" id="2880"/>
    <lineage>
        <taxon>Eukaryota</taxon>
        <taxon>Sar</taxon>
        <taxon>Stramenopiles</taxon>
        <taxon>Ochrophyta</taxon>
        <taxon>PX clade</taxon>
        <taxon>Phaeophyceae</taxon>
        <taxon>Ectocarpales</taxon>
        <taxon>Ectocarpaceae</taxon>
        <taxon>Ectocarpus</taxon>
    </lineage>
</organism>
<keyword evidence="5" id="KW-0677">Repeat</keyword>
<dbReference type="InterPro" id="IPR003439">
    <property type="entry name" value="ABC_transporter-like_ATP-bd"/>
</dbReference>
<feature type="transmembrane region" description="Helical" evidence="11">
    <location>
        <begin position="1490"/>
        <end position="1507"/>
    </location>
</feature>
<feature type="transmembrane region" description="Helical" evidence="11">
    <location>
        <begin position="1440"/>
        <end position="1459"/>
    </location>
</feature>
<keyword evidence="6" id="KW-0547">Nucleotide-binding</keyword>
<dbReference type="FunFam" id="3.40.50.300:FF:000298">
    <property type="entry name" value="ATP-binding cassette sub-family A member 12"/>
    <property type="match status" value="1"/>
</dbReference>
<dbReference type="eggNOG" id="KOG0059">
    <property type="taxonomic scope" value="Eukaryota"/>
</dbReference>
<dbReference type="SMART" id="SM00382">
    <property type="entry name" value="AAA"/>
    <property type="match status" value="2"/>
</dbReference>
<feature type="domain" description="ABC transporter" evidence="12">
    <location>
        <begin position="1567"/>
        <end position="1803"/>
    </location>
</feature>
<dbReference type="Gene3D" id="3.40.50.300">
    <property type="entry name" value="P-loop containing nucleotide triphosphate hydrolases"/>
    <property type="match status" value="2"/>
</dbReference>
<evidence type="ECO:0000256" key="10">
    <source>
        <dbReference type="SAM" id="MobiDB-lite"/>
    </source>
</evidence>
<feature type="transmembrane region" description="Helical" evidence="11">
    <location>
        <begin position="1108"/>
        <end position="1128"/>
    </location>
</feature>
<dbReference type="FunFam" id="3.40.50.300:FF:000665">
    <property type="entry name" value="ABC transporter A family member 2"/>
    <property type="match status" value="1"/>
</dbReference>
<dbReference type="EMBL" id="FN649760">
    <property type="protein sequence ID" value="CBJ32723.1"/>
    <property type="molecule type" value="Genomic_DNA"/>
</dbReference>
<feature type="transmembrane region" description="Helical" evidence="11">
    <location>
        <begin position="1338"/>
        <end position="1364"/>
    </location>
</feature>
<keyword evidence="7 13" id="KW-0067">ATP-binding</keyword>
<dbReference type="PANTHER" id="PTHR19229">
    <property type="entry name" value="ATP-BINDING CASSETTE TRANSPORTER SUBFAMILY A ABCA"/>
    <property type="match status" value="1"/>
</dbReference>
<evidence type="ECO:0000256" key="4">
    <source>
        <dbReference type="ARBA" id="ARBA00022692"/>
    </source>
</evidence>
<evidence type="ECO:0000256" key="8">
    <source>
        <dbReference type="ARBA" id="ARBA00022989"/>
    </source>
</evidence>
<evidence type="ECO:0000313" key="13">
    <source>
        <dbReference type="EMBL" id="CBJ32723.1"/>
    </source>
</evidence>
<accession>D7FZA6</accession>
<evidence type="ECO:0000259" key="12">
    <source>
        <dbReference type="PROSITE" id="PS50893"/>
    </source>
</evidence>
<evidence type="ECO:0000256" key="6">
    <source>
        <dbReference type="ARBA" id="ARBA00022741"/>
    </source>
</evidence>
<comment type="similarity">
    <text evidence="2">Belongs to the ABC transporter superfamily. ABCA family.</text>
</comment>
<feature type="transmembrane region" description="Helical" evidence="11">
    <location>
        <begin position="470"/>
        <end position="493"/>
    </location>
</feature>
<evidence type="ECO:0000256" key="1">
    <source>
        <dbReference type="ARBA" id="ARBA00004141"/>
    </source>
</evidence>
<evidence type="ECO:0000256" key="7">
    <source>
        <dbReference type="ARBA" id="ARBA00022840"/>
    </source>
</evidence>
<feature type="transmembrane region" description="Helical" evidence="11">
    <location>
        <begin position="37"/>
        <end position="56"/>
    </location>
</feature>
<dbReference type="PANTHER" id="PTHR19229:SF36">
    <property type="entry name" value="ATP-BINDING CASSETTE SUB-FAMILY A MEMBER 2"/>
    <property type="match status" value="1"/>
</dbReference>
<dbReference type="InterPro" id="IPR013525">
    <property type="entry name" value="ABC2_TM"/>
</dbReference>
<keyword evidence="9 11" id="KW-0472">Membrane</keyword>
<keyword evidence="4 11" id="KW-0812">Transmembrane</keyword>
<dbReference type="GO" id="GO:0005524">
    <property type="term" value="F:ATP binding"/>
    <property type="evidence" value="ECO:0007669"/>
    <property type="project" value="UniProtKB-KW"/>
</dbReference>
<dbReference type="InterPro" id="IPR026082">
    <property type="entry name" value="ABCA"/>
</dbReference>
<feature type="compositionally biased region" description="Basic and acidic residues" evidence="10">
    <location>
        <begin position="1050"/>
        <end position="1061"/>
    </location>
</feature>
<comment type="subcellular location">
    <subcellularLocation>
        <location evidence="1">Membrane</location>
        <topology evidence="1">Multi-pass membrane protein</topology>
    </subcellularLocation>
</comment>
<keyword evidence="3" id="KW-0813">Transport</keyword>
<dbReference type="GO" id="GO:0140359">
    <property type="term" value="F:ABC-type transporter activity"/>
    <property type="evidence" value="ECO:0007669"/>
    <property type="project" value="InterPro"/>
</dbReference>
<evidence type="ECO:0000256" key="9">
    <source>
        <dbReference type="ARBA" id="ARBA00023136"/>
    </source>
</evidence>
<feature type="transmembrane region" description="Helical" evidence="11">
    <location>
        <begin position="417"/>
        <end position="438"/>
    </location>
</feature>
<dbReference type="GO" id="GO:0005319">
    <property type="term" value="F:lipid transporter activity"/>
    <property type="evidence" value="ECO:0007669"/>
    <property type="project" value="TreeGrafter"/>
</dbReference>
<dbReference type="GO" id="GO:0016887">
    <property type="term" value="F:ATP hydrolysis activity"/>
    <property type="evidence" value="ECO:0007669"/>
    <property type="project" value="InterPro"/>
</dbReference>
<dbReference type="PROSITE" id="PS50893">
    <property type="entry name" value="ABC_TRANSPORTER_2"/>
    <property type="match status" value="2"/>
</dbReference>
<reference evidence="13 14" key="1">
    <citation type="journal article" date="2010" name="Nature">
        <title>The Ectocarpus genome and the independent evolution of multicellularity in brown algae.</title>
        <authorList>
            <person name="Cock J.M."/>
            <person name="Sterck L."/>
            <person name="Rouze P."/>
            <person name="Scornet D."/>
            <person name="Allen A.E."/>
            <person name="Amoutzias G."/>
            <person name="Anthouard V."/>
            <person name="Artiguenave F."/>
            <person name="Aury J.M."/>
            <person name="Badger J.H."/>
            <person name="Beszteri B."/>
            <person name="Billiau K."/>
            <person name="Bonnet E."/>
            <person name="Bothwell J.H."/>
            <person name="Bowler C."/>
            <person name="Boyen C."/>
            <person name="Brownlee C."/>
            <person name="Carrano C.J."/>
            <person name="Charrier B."/>
            <person name="Cho G.Y."/>
            <person name="Coelho S.M."/>
            <person name="Collen J."/>
            <person name="Corre E."/>
            <person name="Da Silva C."/>
            <person name="Delage L."/>
            <person name="Delaroque N."/>
            <person name="Dittami S.M."/>
            <person name="Doulbeau S."/>
            <person name="Elias M."/>
            <person name="Farnham G."/>
            <person name="Gachon C.M."/>
            <person name="Gschloessl B."/>
            <person name="Heesch S."/>
            <person name="Jabbari K."/>
            <person name="Jubin C."/>
            <person name="Kawai H."/>
            <person name="Kimura K."/>
            <person name="Kloareg B."/>
            <person name="Kupper F.C."/>
            <person name="Lang D."/>
            <person name="Le Bail A."/>
            <person name="Leblanc C."/>
            <person name="Lerouge P."/>
            <person name="Lohr M."/>
            <person name="Lopez P.J."/>
            <person name="Martens C."/>
            <person name="Maumus F."/>
            <person name="Michel G."/>
            <person name="Miranda-Saavedra D."/>
            <person name="Morales J."/>
            <person name="Moreau H."/>
            <person name="Motomura T."/>
            <person name="Nagasato C."/>
            <person name="Napoli C.A."/>
            <person name="Nelson D.R."/>
            <person name="Nyvall-Collen P."/>
            <person name="Peters A.F."/>
            <person name="Pommier C."/>
            <person name="Potin P."/>
            <person name="Poulain J."/>
            <person name="Quesneville H."/>
            <person name="Read B."/>
            <person name="Rensing S.A."/>
            <person name="Ritter A."/>
            <person name="Rousvoal S."/>
            <person name="Samanta M."/>
            <person name="Samson G."/>
            <person name="Schroeder D.C."/>
            <person name="Segurens B."/>
            <person name="Strittmatter M."/>
            <person name="Tonon T."/>
            <person name="Tregear J.W."/>
            <person name="Valentin K."/>
            <person name="von Dassow P."/>
            <person name="Yamagishi T."/>
            <person name="Van de Peer Y."/>
            <person name="Wincker P."/>
        </authorList>
    </citation>
    <scope>NUCLEOTIDE SEQUENCE [LARGE SCALE GENOMIC DNA]</scope>
    <source>
        <strain evidence="14">Ec32 / CCAP1310/4</strain>
    </source>
</reference>
<dbReference type="InterPro" id="IPR017871">
    <property type="entry name" value="ABC_transporter-like_CS"/>
</dbReference>
<dbReference type="Pfam" id="PF00005">
    <property type="entry name" value="ABC_tran"/>
    <property type="match status" value="2"/>
</dbReference>
<feature type="region of interest" description="Disordered" evidence="10">
    <location>
        <begin position="1050"/>
        <end position="1076"/>
    </location>
</feature>
<dbReference type="OrthoDB" id="10255969at2759"/>
<feature type="transmembrane region" description="Helical" evidence="11">
    <location>
        <begin position="1376"/>
        <end position="1397"/>
    </location>
</feature>
<dbReference type="Pfam" id="PF12698">
    <property type="entry name" value="ABC2_membrane_3"/>
    <property type="match status" value="2"/>
</dbReference>
<dbReference type="STRING" id="2880.D7FZA6"/>
<feature type="transmembrane region" description="Helical" evidence="11">
    <location>
        <begin position="500"/>
        <end position="523"/>
    </location>
</feature>
<feature type="region of interest" description="Disordered" evidence="10">
    <location>
        <begin position="928"/>
        <end position="961"/>
    </location>
</feature>
<gene>
    <name evidence="13" type="ORF">Esi_0359_0018</name>
</gene>
<feature type="domain" description="ABC transporter" evidence="12">
    <location>
        <begin position="689"/>
        <end position="923"/>
    </location>
</feature>
<keyword evidence="8 11" id="KW-1133">Transmembrane helix</keyword>
<feature type="transmembrane region" description="Helical" evidence="11">
    <location>
        <begin position="1409"/>
        <end position="1428"/>
    </location>
</feature>
<dbReference type="SUPFAM" id="SSF52540">
    <property type="entry name" value="P-loop containing nucleoside triphosphate hydrolases"/>
    <property type="match status" value="2"/>
</dbReference>
<dbReference type="Proteomes" id="UP000002630">
    <property type="component" value="Unassembled WGS sequence"/>
</dbReference>
<dbReference type="InParanoid" id="D7FZA6"/>
<dbReference type="CDD" id="cd03263">
    <property type="entry name" value="ABC_subfamily_A"/>
    <property type="match status" value="2"/>
</dbReference>
<feature type="transmembrane region" description="Helical" evidence="11">
    <location>
        <begin position="603"/>
        <end position="622"/>
    </location>
</feature>